<evidence type="ECO:0000259" key="3">
    <source>
        <dbReference type="SMART" id="SM00062"/>
    </source>
</evidence>
<evidence type="ECO:0000256" key="1">
    <source>
        <dbReference type="ARBA" id="ARBA00022729"/>
    </source>
</evidence>
<dbReference type="GO" id="GO:0016020">
    <property type="term" value="C:membrane"/>
    <property type="evidence" value="ECO:0007669"/>
    <property type="project" value="InterPro"/>
</dbReference>
<sequence>MNSSSLKRLAVLSSTALLAASSVAFADLPQVRQRGELRIVMSGEYPPFSQPGPNNTLQGFDVDVAREIARRLGVKATIIKAEFSSIIAGLQAGQFDLAVASQSKTPERERAIDFLKTPYYYDGFQLFVPSNSTATTLSGLNGGSVAVALGTVFEKYLRDQKYPNIVTYSGEQEIFLALSSGRAAGMITTRSVGSIAIKNGQKLKAAGKVLAEDNPYITLGKNNPQLKAAVERALGGMRQDGTLRRISVKWIGSDITRPTADR</sequence>
<evidence type="ECO:0000313" key="6">
    <source>
        <dbReference type="Proteomes" id="UP000248326"/>
    </source>
</evidence>
<feature type="domain" description="Solute-binding protein family 3/N-terminal" evidence="3">
    <location>
        <begin position="36"/>
        <end position="254"/>
    </location>
</feature>
<accession>A0A318S9F1</accession>
<evidence type="ECO:0000256" key="2">
    <source>
        <dbReference type="SAM" id="SignalP"/>
    </source>
</evidence>
<dbReference type="EMBL" id="QJSX01000004">
    <property type="protein sequence ID" value="PYE54848.1"/>
    <property type="molecule type" value="Genomic_DNA"/>
</dbReference>
<feature type="signal peptide" evidence="2">
    <location>
        <begin position="1"/>
        <end position="26"/>
    </location>
</feature>
<organism evidence="5 6">
    <name type="scientific">Deinococcus yavapaiensis KR-236</name>
    <dbReference type="NCBI Taxonomy" id="694435"/>
    <lineage>
        <taxon>Bacteria</taxon>
        <taxon>Thermotogati</taxon>
        <taxon>Deinococcota</taxon>
        <taxon>Deinococci</taxon>
        <taxon>Deinococcales</taxon>
        <taxon>Deinococcaceae</taxon>
        <taxon>Deinococcus</taxon>
    </lineage>
</organism>
<dbReference type="Proteomes" id="UP000248326">
    <property type="component" value="Unassembled WGS sequence"/>
</dbReference>
<reference evidence="5 6" key="1">
    <citation type="submission" date="2018-06" db="EMBL/GenBank/DDBJ databases">
        <title>Genomic Encyclopedia of Type Strains, Phase IV (KMG-IV): sequencing the most valuable type-strain genomes for metagenomic binning, comparative biology and taxonomic classification.</title>
        <authorList>
            <person name="Goeker M."/>
        </authorList>
    </citation>
    <scope>NUCLEOTIDE SEQUENCE [LARGE SCALE GENOMIC DNA]</scope>
    <source>
        <strain evidence="5 6">DSM 18048</strain>
    </source>
</reference>
<comment type="caution">
    <text evidence="5">The sequence shown here is derived from an EMBL/GenBank/DDBJ whole genome shotgun (WGS) entry which is preliminary data.</text>
</comment>
<keyword evidence="6" id="KW-1185">Reference proteome</keyword>
<dbReference type="GO" id="GO:0015276">
    <property type="term" value="F:ligand-gated monoatomic ion channel activity"/>
    <property type="evidence" value="ECO:0007669"/>
    <property type="project" value="InterPro"/>
</dbReference>
<dbReference type="PANTHER" id="PTHR35936">
    <property type="entry name" value="MEMBRANE-BOUND LYTIC MUREIN TRANSGLYCOSYLASE F"/>
    <property type="match status" value="1"/>
</dbReference>
<evidence type="ECO:0000313" key="5">
    <source>
        <dbReference type="EMBL" id="PYE54848.1"/>
    </source>
</evidence>
<evidence type="ECO:0000259" key="4">
    <source>
        <dbReference type="SMART" id="SM00079"/>
    </source>
</evidence>
<dbReference type="Gene3D" id="3.40.190.10">
    <property type="entry name" value="Periplasmic binding protein-like II"/>
    <property type="match status" value="2"/>
</dbReference>
<dbReference type="SMART" id="SM00079">
    <property type="entry name" value="PBPe"/>
    <property type="match status" value="1"/>
</dbReference>
<dbReference type="OrthoDB" id="9774451at2"/>
<dbReference type="InterPro" id="IPR001320">
    <property type="entry name" value="Iontro_rcpt_C"/>
</dbReference>
<dbReference type="RefSeq" id="WP_110885966.1">
    <property type="nucleotide sequence ID" value="NZ_QJSX01000004.1"/>
</dbReference>
<keyword evidence="1 2" id="KW-0732">Signal</keyword>
<proteinExistence type="predicted"/>
<dbReference type="InterPro" id="IPR001638">
    <property type="entry name" value="Solute-binding_3/MltF_N"/>
</dbReference>
<dbReference type="Pfam" id="PF00497">
    <property type="entry name" value="SBP_bac_3"/>
    <property type="match status" value="1"/>
</dbReference>
<protein>
    <submittedName>
        <fullName evidence="5">Amino acid ABC transporter substrate-binding protein (PAAT family)</fullName>
    </submittedName>
</protein>
<gene>
    <name evidence="5" type="ORF">DES52_104119</name>
</gene>
<name>A0A318S9F1_9DEIO</name>
<dbReference type="PANTHER" id="PTHR35936:SF19">
    <property type="entry name" value="AMINO-ACID-BINDING PROTEIN YXEM-RELATED"/>
    <property type="match status" value="1"/>
</dbReference>
<feature type="chain" id="PRO_5016445036" evidence="2">
    <location>
        <begin position="27"/>
        <end position="262"/>
    </location>
</feature>
<feature type="domain" description="Ionotropic glutamate receptor C-terminal" evidence="4">
    <location>
        <begin position="38"/>
        <end position="253"/>
    </location>
</feature>
<dbReference type="SUPFAM" id="SSF53850">
    <property type="entry name" value="Periplasmic binding protein-like II"/>
    <property type="match status" value="1"/>
</dbReference>
<dbReference type="AlphaFoldDB" id="A0A318S9F1"/>
<dbReference type="SMART" id="SM00062">
    <property type="entry name" value="PBPb"/>
    <property type="match status" value="1"/>
</dbReference>